<dbReference type="RefSeq" id="WP_092049039.1">
    <property type="nucleotide sequence ID" value="NZ_FOQD01000005.1"/>
</dbReference>
<name>A0A1I3F8U9_9PLAN</name>
<accession>A0A1I3F8U9</accession>
<keyword evidence="2" id="KW-1185">Reference proteome</keyword>
<reference evidence="2" key="1">
    <citation type="submission" date="2016-10" db="EMBL/GenBank/DDBJ databases">
        <authorList>
            <person name="Varghese N."/>
            <person name="Submissions S."/>
        </authorList>
    </citation>
    <scope>NUCLEOTIDE SEQUENCE [LARGE SCALE GENOMIC DNA]</scope>
    <source>
        <strain evidence="2">DSM 26348</strain>
    </source>
</reference>
<dbReference type="EMBL" id="FOQD01000005">
    <property type="protein sequence ID" value="SFI07623.1"/>
    <property type="molecule type" value="Genomic_DNA"/>
</dbReference>
<evidence type="ECO:0000313" key="2">
    <source>
        <dbReference type="Proteomes" id="UP000199518"/>
    </source>
</evidence>
<sequence>MKISLWRGFALSLATGAGLFCGTQTCEAQYAPGGYVRNYGYTTGYGGGYGGYGGGMTQQMGAGIGTGAAATGLGNAAVDAGQYQIEHQQANMLQLQAYQEYLKTLGMQHDYYLQQQQQQQNEVQMKEAAARQQVEAYKRDMSNKAAPHRLSEDQFDQKNNMIHWPMVLRDSMFDEDRYTLDQLFHQRTPDNSGADSDNCAAVEKACDSMLKDVGKDINNLNIDQFITAKHFITSLAYEAKFKEQQ</sequence>
<dbReference type="OrthoDB" id="292235at2"/>
<proteinExistence type="predicted"/>
<dbReference type="AlphaFoldDB" id="A0A1I3F8U9"/>
<organism evidence="1 2">
    <name type="scientific">Planctomicrobium piriforme</name>
    <dbReference type="NCBI Taxonomy" id="1576369"/>
    <lineage>
        <taxon>Bacteria</taxon>
        <taxon>Pseudomonadati</taxon>
        <taxon>Planctomycetota</taxon>
        <taxon>Planctomycetia</taxon>
        <taxon>Planctomycetales</taxon>
        <taxon>Planctomycetaceae</taxon>
        <taxon>Planctomicrobium</taxon>
    </lineage>
</organism>
<evidence type="ECO:0000313" key="1">
    <source>
        <dbReference type="EMBL" id="SFI07623.1"/>
    </source>
</evidence>
<dbReference type="Proteomes" id="UP000199518">
    <property type="component" value="Unassembled WGS sequence"/>
</dbReference>
<gene>
    <name evidence="1" type="ORF">SAMN05421753_105131</name>
</gene>
<protein>
    <submittedName>
        <fullName evidence="1">Uncharacterized protein</fullName>
    </submittedName>
</protein>